<organism evidence="1 2">
    <name type="scientific">Phytophthora oleae</name>
    <dbReference type="NCBI Taxonomy" id="2107226"/>
    <lineage>
        <taxon>Eukaryota</taxon>
        <taxon>Sar</taxon>
        <taxon>Stramenopiles</taxon>
        <taxon>Oomycota</taxon>
        <taxon>Peronosporomycetes</taxon>
        <taxon>Peronosporales</taxon>
        <taxon>Peronosporaceae</taxon>
        <taxon>Phytophthora</taxon>
    </lineage>
</organism>
<proteinExistence type="predicted"/>
<dbReference type="Proteomes" id="UP001632037">
    <property type="component" value="Unassembled WGS sequence"/>
</dbReference>
<gene>
    <name evidence="1" type="ORF">V7S43_004763</name>
</gene>
<keyword evidence="2" id="KW-1185">Reference proteome</keyword>
<evidence type="ECO:0000313" key="1">
    <source>
        <dbReference type="EMBL" id="KAL3670444.1"/>
    </source>
</evidence>
<comment type="caution">
    <text evidence="1">The sequence shown here is derived from an EMBL/GenBank/DDBJ whole genome shotgun (WGS) entry which is preliminary data.</text>
</comment>
<dbReference type="EMBL" id="JBIMZQ010000007">
    <property type="protein sequence ID" value="KAL3670444.1"/>
    <property type="molecule type" value="Genomic_DNA"/>
</dbReference>
<dbReference type="AlphaFoldDB" id="A0ABD3FZR5"/>
<accession>A0ABD3FZR5</accession>
<name>A0ABD3FZR5_9STRA</name>
<evidence type="ECO:0000313" key="2">
    <source>
        <dbReference type="Proteomes" id="UP001632037"/>
    </source>
</evidence>
<reference evidence="1 2" key="1">
    <citation type="submission" date="2024-09" db="EMBL/GenBank/DDBJ databases">
        <title>Genome sequencing and assembly of Phytophthora oleae, isolate VK10A, causative agent of rot of olive drupes.</title>
        <authorList>
            <person name="Conti Taguali S."/>
            <person name="Riolo M."/>
            <person name="La Spada F."/>
            <person name="Cacciola S.O."/>
            <person name="Dionisio G."/>
        </authorList>
    </citation>
    <scope>NUCLEOTIDE SEQUENCE [LARGE SCALE GENOMIC DNA]</scope>
    <source>
        <strain evidence="1 2">VK10A</strain>
    </source>
</reference>
<protein>
    <submittedName>
        <fullName evidence="1">Uncharacterized protein</fullName>
    </submittedName>
</protein>
<sequence>MCGWKPEYPVQHPDTRDKAMMRVQMCKILEGLQIQISGSRQIQPRVPNGETGQTIRPITTGAITLYLKG</sequence>